<dbReference type="Proteomes" id="UP000280417">
    <property type="component" value="Unassembled WGS sequence"/>
</dbReference>
<evidence type="ECO:0000313" key="5">
    <source>
        <dbReference type="EMBL" id="RLE15271.1"/>
    </source>
</evidence>
<dbReference type="InterPro" id="IPR050319">
    <property type="entry name" value="ABC_transp_ATP-bind"/>
</dbReference>
<dbReference type="InterPro" id="IPR013563">
    <property type="entry name" value="Oligopep_ABC_C"/>
</dbReference>
<dbReference type="Pfam" id="PF08352">
    <property type="entry name" value="oligo_HPY"/>
    <property type="match status" value="1"/>
</dbReference>
<dbReference type="InterPro" id="IPR003593">
    <property type="entry name" value="AAA+_ATPase"/>
</dbReference>
<evidence type="ECO:0000256" key="1">
    <source>
        <dbReference type="ARBA" id="ARBA00022448"/>
    </source>
</evidence>
<protein>
    <submittedName>
        <fullName evidence="5">Peptide ABC transporter ATP-binding protein</fullName>
    </submittedName>
</protein>
<keyword evidence="2" id="KW-0547">Nucleotide-binding</keyword>
<dbReference type="PROSITE" id="PS50893">
    <property type="entry name" value="ABC_TRANSPORTER_2"/>
    <property type="match status" value="1"/>
</dbReference>
<dbReference type="FunFam" id="3.40.50.300:FF:000016">
    <property type="entry name" value="Oligopeptide ABC transporter ATP-binding component"/>
    <property type="match status" value="1"/>
</dbReference>
<dbReference type="InterPro" id="IPR017871">
    <property type="entry name" value="ABC_transporter-like_CS"/>
</dbReference>
<dbReference type="NCBIfam" id="TIGR01727">
    <property type="entry name" value="oligo_HPY"/>
    <property type="match status" value="1"/>
</dbReference>
<dbReference type="Pfam" id="PF00005">
    <property type="entry name" value="ABC_tran"/>
    <property type="match status" value="1"/>
</dbReference>
<dbReference type="SUPFAM" id="SSF52540">
    <property type="entry name" value="P-loop containing nucleoside triphosphate hydrolases"/>
    <property type="match status" value="1"/>
</dbReference>
<dbReference type="GO" id="GO:0005524">
    <property type="term" value="F:ATP binding"/>
    <property type="evidence" value="ECO:0007669"/>
    <property type="project" value="UniProtKB-KW"/>
</dbReference>
<dbReference type="AlphaFoldDB" id="A0A662DLV5"/>
<dbReference type="EMBL" id="QMQA01000010">
    <property type="protein sequence ID" value="RLE15271.1"/>
    <property type="molecule type" value="Genomic_DNA"/>
</dbReference>
<evidence type="ECO:0000259" key="4">
    <source>
        <dbReference type="PROSITE" id="PS50893"/>
    </source>
</evidence>
<reference evidence="5 6" key="1">
    <citation type="submission" date="2018-06" db="EMBL/GenBank/DDBJ databases">
        <title>Extensive metabolic versatility and redundancy in microbially diverse, dynamic hydrothermal sediments.</title>
        <authorList>
            <person name="Dombrowski N."/>
            <person name="Teske A."/>
            <person name="Baker B.J."/>
        </authorList>
    </citation>
    <scope>NUCLEOTIDE SEQUENCE [LARGE SCALE GENOMIC DNA]</scope>
    <source>
        <strain evidence="5">B3_G15</strain>
    </source>
</reference>
<dbReference type="GO" id="GO:0016887">
    <property type="term" value="F:ATP hydrolysis activity"/>
    <property type="evidence" value="ECO:0007669"/>
    <property type="project" value="InterPro"/>
</dbReference>
<gene>
    <name evidence="5" type="ORF">DRJ04_00740</name>
</gene>
<keyword evidence="1" id="KW-0813">Transport</keyword>
<dbReference type="InterPro" id="IPR003439">
    <property type="entry name" value="ABC_transporter-like_ATP-bd"/>
</dbReference>
<dbReference type="InterPro" id="IPR027417">
    <property type="entry name" value="P-loop_NTPase"/>
</dbReference>
<evidence type="ECO:0000256" key="2">
    <source>
        <dbReference type="ARBA" id="ARBA00022741"/>
    </source>
</evidence>
<sequence length="341" mass="38396">MGLENDWLLKVEGLRKFFPIRKGIIQKTVAYVKAVDGVSFFIKRGETLGLVGESGCGKTTVGKCILRLINPTSGKIIFLNKGKDKDVKEIEISSAGPVELKKIRKKMQIIFQDPDSSLNPRMKVGEIIGEPIYFHNIARGKKLREKVVSLLKEVGLREENIDRYPHEFSGGQRQRIAIARALAVNPQFIVCDEPVTALDVSIQAQILNLMKDLQERYHLSYLFIAHDLSVIRHISDRVMVMYLGKIVEIAKTDEIFSSPLHPYTEALISAVPEPDVEDKRKEIILKGDVPSPVNPPSGCYFHPRCSYAQEICSRETPPLLEHKSGHFAACHFSRKLQLKGI</sequence>
<comment type="caution">
    <text evidence="5">The sequence shown here is derived from an EMBL/GenBank/DDBJ whole genome shotgun (WGS) entry which is preliminary data.</text>
</comment>
<dbReference type="PROSITE" id="PS00211">
    <property type="entry name" value="ABC_TRANSPORTER_1"/>
    <property type="match status" value="1"/>
</dbReference>
<evidence type="ECO:0000256" key="3">
    <source>
        <dbReference type="ARBA" id="ARBA00022840"/>
    </source>
</evidence>
<keyword evidence="3 5" id="KW-0067">ATP-binding</keyword>
<dbReference type="GO" id="GO:0055085">
    <property type="term" value="P:transmembrane transport"/>
    <property type="evidence" value="ECO:0007669"/>
    <property type="project" value="UniProtKB-ARBA"/>
</dbReference>
<organism evidence="5 6">
    <name type="scientific">Aerophobetes bacterium</name>
    <dbReference type="NCBI Taxonomy" id="2030807"/>
    <lineage>
        <taxon>Bacteria</taxon>
        <taxon>Candidatus Aerophobota</taxon>
    </lineage>
</organism>
<dbReference type="SMART" id="SM00382">
    <property type="entry name" value="AAA"/>
    <property type="match status" value="1"/>
</dbReference>
<dbReference type="PANTHER" id="PTHR43776">
    <property type="entry name" value="TRANSPORT ATP-BINDING PROTEIN"/>
    <property type="match status" value="1"/>
</dbReference>
<name>A0A662DLV5_UNCAE</name>
<dbReference type="CDD" id="cd03257">
    <property type="entry name" value="ABC_NikE_OppD_transporters"/>
    <property type="match status" value="1"/>
</dbReference>
<proteinExistence type="predicted"/>
<accession>A0A662DLV5</accession>
<dbReference type="GO" id="GO:0015833">
    <property type="term" value="P:peptide transport"/>
    <property type="evidence" value="ECO:0007669"/>
    <property type="project" value="InterPro"/>
</dbReference>
<feature type="domain" description="ABC transporter" evidence="4">
    <location>
        <begin position="20"/>
        <end position="268"/>
    </location>
</feature>
<dbReference type="Gene3D" id="3.40.50.300">
    <property type="entry name" value="P-loop containing nucleotide triphosphate hydrolases"/>
    <property type="match status" value="1"/>
</dbReference>
<evidence type="ECO:0000313" key="6">
    <source>
        <dbReference type="Proteomes" id="UP000280417"/>
    </source>
</evidence>